<keyword evidence="1" id="KW-0732">Signal</keyword>
<keyword evidence="3" id="KW-1185">Reference proteome</keyword>
<gene>
    <name evidence="2" type="ORF">GCM10009431_23130</name>
</gene>
<organism evidence="2 3">
    <name type="scientific">Gaetbulibacter jejuensis</name>
    <dbReference type="NCBI Taxonomy" id="584607"/>
    <lineage>
        <taxon>Bacteria</taxon>
        <taxon>Pseudomonadati</taxon>
        <taxon>Bacteroidota</taxon>
        <taxon>Flavobacteriia</taxon>
        <taxon>Flavobacteriales</taxon>
        <taxon>Flavobacteriaceae</taxon>
        <taxon>Gaetbulibacter</taxon>
    </lineage>
</organism>
<evidence type="ECO:0000313" key="2">
    <source>
        <dbReference type="EMBL" id="GAA0746620.1"/>
    </source>
</evidence>
<evidence type="ECO:0008006" key="4">
    <source>
        <dbReference type="Google" id="ProtNLM"/>
    </source>
</evidence>
<feature type="signal peptide" evidence="1">
    <location>
        <begin position="1"/>
        <end position="26"/>
    </location>
</feature>
<protein>
    <recommendedName>
        <fullName evidence="4">DUF1579 domain-containing protein</fullName>
    </recommendedName>
</protein>
<proteinExistence type="predicted"/>
<evidence type="ECO:0000313" key="3">
    <source>
        <dbReference type="Proteomes" id="UP001500736"/>
    </source>
</evidence>
<dbReference type="Proteomes" id="UP001500736">
    <property type="component" value="Unassembled WGS sequence"/>
</dbReference>
<comment type="caution">
    <text evidence="2">The sequence shown here is derived from an EMBL/GenBank/DDBJ whole genome shotgun (WGS) entry which is preliminary data.</text>
</comment>
<feature type="chain" id="PRO_5047397575" description="DUF1579 domain-containing protein" evidence="1">
    <location>
        <begin position="27"/>
        <end position="175"/>
    </location>
</feature>
<reference evidence="3" key="1">
    <citation type="journal article" date="2019" name="Int. J. Syst. Evol. Microbiol.">
        <title>The Global Catalogue of Microorganisms (GCM) 10K type strain sequencing project: providing services to taxonomists for standard genome sequencing and annotation.</title>
        <authorList>
            <consortium name="The Broad Institute Genomics Platform"/>
            <consortium name="The Broad Institute Genome Sequencing Center for Infectious Disease"/>
            <person name="Wu L."/>
            <person name="Ma J."/>
        </authorList>
    </citation>
    <scope>NUCLEOTIDE SEQUENCE [LARGE SCALE GENOMIC DNA]</scope>
    <source>
        <strain evidence="3">JCM 15976</strain>
    </source>
</reference>
<name>A0ABP3V1M5_9FLAO</name>
<accession>A0ABP3V1M5</accession>
<evidence type="ECO:0000256" key="1">
    <source>
        <dbReference type="SAM" id="SignalP"/>
    </source>
</evidence>
<sequence length="175" mass="20483">MLTKKTNMKIYLVVTLTFLTSIVGFSQTSETDSISKAKIKELQFMVGNWKGTGWMMGRHGKSEFDQTERIEFKLDSTAVLIEGKGLSKGKVVHNALAILTYDKIKGNYVFRSYLPSGLNAEFKAEIIENKLYWYPTENTRYIIWQNEKEQWYETGEYKIGQNWNQFFEMTLDREK</sequence>
<dbReference type="EMBL" id="BAAAGF010000003">
    <property type="protein sequence ID" value="GAA0746620.1"/>
    <property type="molecule type" value="Genomic_DNA"/>
</dbReference>